<keyword evidence="9" id="KW-0238">DNA-binding</keyword>
<dbReference type="PROSITE" id="PS50157">
    <property type="entry name" value="ZINC_FINGER_C2H2_2"/>
    <property type="match status" value="9"/>
</dbReference>
<keyword evidence="8" id="KW-0805">Transcription regulation</keyword>
<sequence length="2687" mass="301339">MGSSTTTFDIPCVSSRLHAQKPPFPAPRGTASLKAPHPHPGRIKTQEEEGAYVATRWWYALELGVKMADEEAEQDRSPENSISEAIRELRQRLQELHQVVVRESGDYPTQSSSEYCQEFCKTLLEYAGRWRIEEQPLALVEVYTVALLSYGQAFPYLSMQCENVSLVVERLSLSFVELLLSLKMDLPKGLWGEFKSTVQFSNSAMQENGITQLSLLSALGQYDGVWTNRVLQGLLSNENLQTEQVEEFLVQEGLVLLEMRVKQLMKENQLGKAALLAKACSECPAFQGKGPFKQMYLVCLCATSEQDQLMDEEDCRDALEMICNLESDGDERAAFSLCSAFLTRQLIQGDTYCAWELTLFWSKLLKRLEPSEQAFLDRCRQMSLLSKTVFHVLFLIKVIQSEIDAVGLPVCIEMCIRALQMESNDGNTKATVCKTISCLLPTDLEVKRACQLTEFLMEPTVDSYYAVETLYNEPDQKVEEENMPVPNSLRCELLLVFKTQWPFDPEFWDWKTLKRHCLALMGEEASIVSSIDLLNDNEDPEEEEDFLSQEGFMNIPEHLVSGTYELNDVTDRKQKNREMKKLREKGFISARFRNWQAYMQYCVLCDKEFLGHRIVRHAHTHLSGGVYSCPICAQTFTSKDTLIPHVTSHVKQSCKERLTAMKTNKKLINPKMAAPVTVALKAKTENKVHENGDSFGQNGALTQNVQAKVTRCNTESSEDNVCPIGKCRRSFKFFKNLIAHVKAHGDNEEAKTFLEMQSKKVVCQYCRRHFVNVTHLNDHLQVHCGVKPYICIQLNCKASFLSNTELLLHRKTHPLFKARCMFPNCGKIFNEAFKLYDHEAHHYKTFTCKAVDCGKVFHSQHQLDLHQGGHATQDEKIPTSEQISQNMQPGPSLIEQMLSNHTPIKKEDSQENWSNETAVNLKNERSPVSIESLLKSSPVEGQYRVKHEPQNSPFSSQNLINSVIRPVNSHLSDPNRHRHGVGGHSFDNMRPPQQNQPVPQFEPNLGSVSHSCNTDVLQGQSQMFPSNLNTGSKNNNSDCNLPLLGRQGPMCSSKLLTSALPQNSIEPAMSQPLPPTGTPLPLTGKRPENYVTSATSTGPPPGQRERFHCAFETCTRHYCSYRSVTKHMKTVHPDFYEQWKVARTKIKITYAPASSTSSVGHLSSVASVQNQQGDRVPVCGVQRQNIIQSPPYSNMGTSSNCTTLHSHSSSGHNQNASLMMERVLNPIVLSQLGSGTNPVASQSQVSGSQNWNLAPGSEQIQNCGSSQVFPSTMQVITEVDSTSAPLPLSVPSCSMIGSTMNRPAECLQSPLKESGSRPVLPLYMDEAKKVSHQAKELIPPYTSPMHSSLVSGSRAPKKPKSMHKHMESNFSSSDSAGQKHSINQPQNGPNVSENNPENQKRATKSKRTKWPAILRDGKFVCCRCFREFHSPKSLGGHLSKRVNCKPYEESELNTDLPASFLDLLNSEQTVGTAQPQLSYNASAVYQEKPHQSVTNVSAVYPEKPHQSVTNVSAVYPEKPHQSVTDGSTATKDYPTPNYSQDNMPVYGNGESNDDILKQIMTESNLSDLFVNTPAHQPLFRNHCVPYLAGERLPGSSVIQHTENVQLKREDNSYNTAHYPQPSLETFARSEFPDPLLSQIVKETPSSCVPGSFPTNHSEGYHSEATIQTPDSNPVTQTLLPDIQLTPATSGNQAETQRKTTEQEIKKRLREQILAGDFQRKNSLCHLSNTDPNANSISPMSFGPMCSPSNNYGLHQMSCDAKSDSDSQVIQEENSTIIAETSGEMEQLLNTQSFTCFRESSTLQQDGRSPTAVLGNDADLEPTQLSACQQQWMTEIQSAFERLDLVREISEQTPAFMEQKSNTMEQKSIGTNSQKKSTKDFIKPFACENENCTFSSMSGEALWKHLSKTHCYTIEMVNVVKKRYGQYAPFKCQKCSKRFTRNSNLRAHYLSIHKLSAEEITELDTKRREANAAASAAIRSGLSPAAQTTMGPHSSIEKEPPRCSLKDAVKHEYPSQAFVSLPNMDITNQKIQVDNRSTVIHPLQSAPIHNQAMTPPVQAHTSTSTFQSVQAGMAAQQWSKGLQRNLSKMPTQHTGGAHFPQVSALLSQALSATPQANGPPSLDKHKQSINRPAIVKASLDITKKTKEKKPSSGDAKNPYRPYRCVHQGCVAAFTIQHNLILHYRAVHQSALSALEVNKEQDQSEGLDEVMDHDEEEPAADIPQISEFRCQVKDCSRVFQEVPNLLQHYLQLHEFSLDKVGNLLSSIKLGKFACSHQGCTASFTAFWKYIAHVKEQHKDIKLAKPEQLIGSFKCEIEGCDRSYATKSNMLRHVMKKHQDLYQSKLKNQPIKDRMKPSSKTLHYQIPKTSNGKENIESNKKILQRRNETKRVNNNKAKKNHWTKYGKPSLKSKVEASSMCTKKFPLQYPCMIKGCESVMKSERSILKHYVGHGLSEKYLEQQRSHFIFCKKFPRQKCRSIRSDDSKSDNTSDLSDNELTADAGLEGGEYGFSKPALRKRTAAGSPATLFDSKLSNDESSDGSVVLKRKRGRPRKLIGKVVKRKKIPRTTKVDVVYSKDDESDSSCPAIIQEVTEQNAPLASFKPMGFEMSFLKFLEQSNKCDHPLTRIVDVPETWRKTSHLNTKDTYVRFSNPQNLKSLGKVRLIIDRAFSSVTDLMLKQLQDMRPTVVL</sequence>
<feature type="compositionally biased region" description="Polar residues" evidence="14">
    <location>
        <begin position="1521"/>
        <end position="1542"/>
    </location>
</feature>
<name>A0A5J5CS00_9PERO</name>
<dbReference type="InterPro" id="IPR036236">
    <property type="entry name" value="Znf_C2H2_sf"/>
</dbReference>
<feature type="compositionally biased region" description="Polar residues" evidence="14">
    <location>
        <begin position="1368"/>
        <end position="1397"/>
    </location>
</feature>
<dbReference type="SUPFAM" id="SSF57667">
    <property type="entry name" value="beta-beta-alpha zinc fingers"/>
    <property type="match status" value="4"/>
</dbReference>
<evidence type="ECO:0000313" key="16">
    <source>
        <dbReference type="EMBL" id="KAA8583406.1"/>
    </source>
</evidence>
<dbReference type="Pfam" id="PF00096">
    <property type="entry name" value="zf-C2H2"/>
    <property type="match status" value="2"/>
</dbReference>
<evidence type="ECO:0000256" key="1">
    <source>
        <dbReference type="ARBA" id="ARBA00004123"/>
    </source>
</evidence>
<keyword evidence="13" id="KW-0175">Coiled coil</keyword>
<feature type="domain" description="C2H2-type" evidence="15">
    <location>
        <begin position="2161"/>
        <end position="2191"/>
    </location>
</feature>
<keyword evidence="4" id="KW-0479">Metal-binding</keyword>
<dbReference type="PROSITE" id="PS00028">
    <property type="entry name" value="ZINC_FINGER_C2H2_1"/>
    <property type="match status" value="10"/>
</dbReference>
<proteinExistence type="inferred from homology"/>
<evidence type="ECO:0000256" key="14">
    <source>
        <dbReference type="SAM" id="MobiDB-lite"/>
    </source>
</evidence>
<dbReference type="SMART" id="SM00355">
    <property type="entry name" value="ZnF_C2H2"/>
    <property type="match status" value="15"/>
</dbReference>
<feature type="region of interest" description="Disordered" evidence="14">
    <location>
        <begin position="1981"/>
        <end position="2001"/>
    </location>
</feature>
<evidence type="ECO:0000256" key="6">
    <source>
        <dbReference type="ARBA" id="ARBA00022771"/>
    </source>
</evidence>
<evidence type="ECO:0000256" key="7">
    <source>
        <dbReference type="ARBA" id="ARBA00022833"/>
    </source>
</evidence>
<feature type="domain" description="C2H2-type" evidence="15">
    <location>
        <begin position="789"/>
        <end position="818"/>
    </location>
</feature>
<feature type="domain" description="C2H2-type" evidence="15">
    <location>
        <begin position="846"/>
        <end position="875"/>
    </location>
</feature>
<evidence type="ECO:0000256" key="3">
    <source>
        <dbReference type="ARBA" id="ARBA00022553"/>
    </source>
</evidence>
<keyword evidence="11" id="KW-0539">Nucleus</keyword>
<feature type="coiled-coil region" evidence="13">
    <location>
        <begin position="2370"/>
        <end position="2397"/>
    </location>
</feature>
<evidence type="ECO:0000256" key="2">
    <source>
        <dbReference type="ARBA" id="ARBA00006991"/>
    </source>
</evidence>
<feature type="region of interest" description="Disordered" evidence="14">
    <location>
        <begin position="1518"/>
        <end position="1544"/>
    </location>
</feature>
<dbReference type="Gene3D" id="3.30.160.60">
    <property type="entry name" value="Classic Zinc Finger"/>
    <property type="match status" value="5"/>
</dbReference>
<dbReference type="FunFam" id="3.30.160.60:FF:000100">
    <property type="entry name" value="Zinc finger 45-like"/>
    <property type="match status" value="1"/>
</dbReference>
<evidence type="ECO:0000256" key="5">
    <source>
        <dbReference type="ARBA" id="ARBA00022737"/>
    </source>
</evidence>
<organism evidence="16 17">
    <name type="scientific">Etheostoma spectabile</name>
    <name type="common">orangethroat darter</name>
    <dbReference type="NCBI Taxonomy" id="54343"/>
    <lineage>
        <taxon>Eukaryota</taxon>
        <taxon>Metazoa</taxon>
        <taxon>Chordata</taxon>
        <taxon>Craniata</taxon>
        <taxon>Vertebrata</taxon>
        <taxon>Euteleostomi</taxon>
        <taxon>Actinopterygii</taxon>
        <taxon>Neopterygii</taxon>
        <taxon>Teleostei</taxon>
        <taxon>Neoteleostei</taxon>
        <taxon>Acanthomorphata</taxon>
        <taxon>Eupercaria</taxon>
        <taxon>Perciformes</taxon>
        <taxon>Percoidei</taxon>
        <taxon>Percidae</taxon>
        <taxon>Etheostomatinae</taxon>
        <taxon>Etheostoma</taxon>
    </lineage>
</organism>
<gene>
    <name evidence="16" type="ORF">FQN60_015952</name>
</gene>
<evidence type="ECO:0000256" key="13">
    <source>
        <dbReference type="SAM" id="Coils"/>
    </source>
</evidence>
<dbReference type="PANTHER" id="PTHR15507">
    <property type="entry name" value="ZINC FINGER PROTEIN RLF"/>
    <property type="match status" value="1"/>
</dbReference>
<feature type="domain" description="C2H2-type" evidence="15">
    <location>
        <begin position="2226"/>
        <end position="2251"/>
    </location>
</feature>
<dbReference type="EMBL" id="VOFY01000018">
    <property type="protein sequence ID" value="KAA8583406.1"/>
    <property type="molecule type" value="Genomic_DNA"/>
</dbReference>
<feature type="region of interest" description="Disordered" evidence="14">
    <location>
        <begin position="1646"/>
        <end position="1675"/>
    </location>
</feature>
<evidence type="ECO:0000256" key="12">
    <source>
        <dbReference type="PROSITE-ProRule" id="PRU00042"/>
    </source>
</evidence>
<comment type="subcellular location">
    <subcellularLocation>
        <location evidence="1">Nucleus</location>
    </subcellularLocation>
</comment>
<keyword evidence="5" id="KW-0677">Repeat</keyword>
<dbReference type="Proteomes" id="UP000327493">
    <property type="component" value="Chromosome 18"/>
</dbReference>
<dbReference type="InterPro" id="IPR013087">
    <property type="entry name" value="Znf_C2H2_type"/>
</dbReference>
<evidence type="ECO:0000256" key="8">
    <source>
        <dbReference type="ARBA" id="ARBA00023015"/>
    </source>
</evidence>
<feature type="compositionally biased region" description="Polar residues" evidence="14">
    <location>
        <begin position="1664"/>
        <end position="1675"/>
    </location>
</feature>
<dbReference type="InterPro" id="IPR057986">
    <property type="entry name" value="TPR_Rlf/292/654"/>
</dbReference>
<reference evidence="16 17" key="1">
    <citation type="submission" date="2019-08" db="EMBL/GenBank/DDBJ databases">
        <title>A chromosome-level genome assembly, high-density linkage maps, and genome scans reveal the genomic architecture of hybrid incompatibilities underlying speciation via character displacement in darters (Percidae: Etheostominae).</title>
        <authorList>
            <person name="Moran R.L."/>
            <person name="Catchen J.M."/>
            <person name="Fuller R.C."/>
        </authorList>
    </citation>
    <scope>NUCLEOTIDE SEQUENCE [LARGE SCALE GENOMIC DNA]</scope>
    <source>
        <strain evidence="16">EspeVRDwgs_2016</strain>
        <tissue evidence="16">Muscle</tissue>
    </source>
</reference>
<evidence type="ECO:0000256" key="9">
    <source>
        <dbReference type="ARBA" id="ARBA00023125"/>
    </source>
</evidence>
<dbReference type="Pfam" id="PF25420">
    <property type="entry name" value="zf-C2H2_ZN292"/>
    <property type="match status" value="1"/>
</dbReference>
<feature type="compositionally biased region" description="Polar residues" evidence="14">
    <location>
        <begin position="1646"/>
        <end position="1657"/>
    </location>
</feature>
<dbReference type="InterPro" id="IPR058902">
    <property type="entry name" value="zf_C2H2_ZNF292/Rlf"/>
</dbReference>
<keyword evidence="7" id="KW-0862">Zinc</keyword>
<dbReference type="Pfam" id="PF26218">
    <property type="entry name" value="zf_C2H2_ZNF292"/>
    <property type="match status" value="2"/>
</dbReference>
<feature type="compositionally biased region" description="Basic and acidic residues" evidence="14">
    <location>
        <begin position="2477"/>
        <end position="2486"/>
    </location>
</feature>
<comment type="caution">
    <text evidence="16">The sequence shown here is derived from an EMBL/GenBank/DDBJ whole genome shotgun (WGS) entry which is preliminary data.</text>
</comment>
<keyword evidence="10" id="KW-0804">Transcription</keyword>
<comment type="similarity">
    <text evidence="2">Belongs to the krueppel C2H2-type zinc-finger protein family.</text>
</comment>
<feature type="domain" description="C2H2-type" evidence="15">
    <location>
        <begin position="761"/>
        <end position="788"/>
    </location>
</feature>
<dbReference type="InterPro" id="IPR052251">
    <property type="entry name" value="GH-ZnFinger_Regulators"/>
</dbReference>
<protein>
    <recommendedName>
        <fullName evidence="15">C2H2-type domain-containing protein</fullName>
    </recommendedName>
</protein>
<evidence type="ECO:0000313" key="17">
    <source>
        <dbReference type="Proteomes" id="UP000327493"/>
    </source>
</evidence>
<dbReference type="GO" id="GO:0008270">
    <property type="term" value="F:zinc ion binding"/>
    <property type="evidence" value="ECO:0007669"/>
    <property type="project" value="UniProtKB-KW"/>
</dbReference>
<dbReference type="GO" id="GO:0000981">
    <property type="term" value="F:DNA-binding transcription factor activity, RNA polymerase II-specific"/>
    <property type="evidence" value="ECO:0007669"/>
    <property type="project" value="TreeGrafter"/>
</dbReference>
<keyword evidence="3" id="KW-0597">Phosphoprotein</keyword>
<feature type="region of interest" description="Disordered" evidence="14">
    <location>
        <begin position="1338"/>
        <end position="1409"/>
    </location>
</feature>
<feature type="domain" description="C2H2-type" evidence="15">
    <location>
        <begin position="2310"/>
        <end position="2340"/>
    </location>
</feature>
<accession>A0A5J5CS00</accession>
<evidence type="ECO:0000256" key="11">
    <source>
        <dbReference type="ARBA" id="ARBA00023242"/>
    </source>
</evidence>
<feature type="region of interest" description="Disordered" evidence="14">
    <location>
        <begin position="1"/>
        <end position="44"/>
    </location>
</feature>
<dbReference type="PANTHER" id="PTHR15507:SF14">
    <property type="entry name" value="ZINC FINGER PROTEIN 292"/>
    <property type="match status" value="1"/>
</dbReference>
<dbReference type="GO" id="GO:0003677">
    <property type="term" value="F:DNA binding"/>
    <property type="evidence" value="ECO:0007669"/>
    <property type="project" value="UniProtKB-KW"/>
</dbReference>
<dbReference type="Pfam" id="PF25580">
    <property type="entry name" value="TPR_Rlf"/>
    <property type="match status" value="1"/>
</dbReference>
<feature type="domain" description="C2H2-type" evidence="15">
    <location>
        <begin position="720"/>
        <end position="749"/>
    </location>
</feature>
<evidence type="ECO:0000259" key="15">
    <source>
        <dbReference type="PROSITE" id="PS50157"/>
    </source>
</evidence>
<keyword evidence="6 12" id="KW-0863">Zinc-finger</keyword>
<dbReference type="GO" id="GO:0005634">
    <property type="term" value="C:nucleus"/>
    <property type="evidence" value="ECO:0007669"/>
    <property type="project" value="UniProtKB-SubCell"/>
</dbReference>
<evidence type="ECO:0000256" key="10">
    <source>
        <dbReference type="ARBA" id="ARBA00023163"/>
    </source>
</evidence>
<evidence type="ECO:0000256" key="4">
    <source>
        <dbReference type="ARBA" id="ARBA00022723"/>
    </source>
</evidence>
<keyword evidence="17" id="KW-1185">Reference proteome</keyword>
<feature type="domain" description="C2H2-type" evidence="15">
    <location>
        <begin position="1929"/>
        <end position="1957"/>
    </location>
</feature>
<feature type="region of interest" description="Disordered" evidence="14">
    <location>
        <begin position="2476"/>
        <end position="2498"/>
    </location>
</feature>
<feature type="domain" description="C2H2-type" evidence="15">
    <location>
        <begin position="627"/>
        <end position="654"/>
    </location>
</feature>